<keyword evidence="4" id="KW-1185">Reference proteome</keyword>
<gene>
    <name evidence="3" type="ORF">CHC_T00006101001</name>
</gene>
<keyword evidence="2" id="KW-0732">Signal</keyword>
<evidence type="ECO:0000256" key="2">
    <source>
        <dbReference type="SAM" id="SignalP"/>
    </source>
</evidence>
<evidence type="ECO:0000313" key="4">
    <source>
        <dbReference type="Proteomes" id="UP000012073"/>
    </source>
</evidence>
<protein>
    <submittedName>
        <fullName evidence="3">Uncharacterized protein</fullName>
    </submittedName>
</protein>
<organism evidence="3 4">
    <name type="scientific">Chondrus crispus</name>
    <name type="common">Carrageen Irish moss</name>
    <name type="synonym">Polymorpha crispa</name>
    <dbReference type="NCBI Taxonomy" id="2769"/>
    <lineage>
        <taxon>Eukaryota</taxon>
        <taxon>Rhodophyta</taxon>
        <taxon>Florideophyceae</taxon>
        <taxon>Rhodymeniophycidae</taxon>
        <taxon>Gigartinales</taxon>
        <taxon>Gigartinaceae</taxon>
        <taxon>Chondrus</taxon>
    </lineage>
</organism>
<accession>R7QIB3</accession>
<dbReference type="AlphaFoldDB" id="R7QIB3"/>
<dbReference type="Gramene" id="CDF38262">
    <property type="protein sequence ID" value="CDF38262"/>
    <property type="gene ID" value="CHC_T00006101001"/>
</dbReference>
<name>R7QIB3_CHOCR</name>
<evidence type="ECO:0000313" key="3">
    <source>
        <dbReference type="EMBL" id="CDF38262.1"/>
    </source>
</evidence>
<evidence type="ECO:0000256" key="1">
    <source>
        <dbReference type="SAM" id="MobiDB-lite"/>
    </source>
</evidence>
<dbReference type="RefSeq" id="XP_005718147.1">
    <property type="nucleotide sequence ID" value="XM_005718090.1"/>
</dbReference>
<reference evidence="4" key="1">
    <citation type="journal article" date="2013" name="Proc. Natl. Acad. Sci. U.S.A.">
        <title>Genome structure and metabolic features in the red seaweed Chondrus crispus shed light on evolution of the Archaeplastida.</title>
        <authorList>
            <person name="Collen J."/>
            <person name="Porcel B."/>
            <person name="Carre W."/>
            <person name="Ball S.G."/>
            <person name="Chaparro C."/>
            <person name="Tonon T."/>
            <person name="Barbeyron T."/>
            <person name="Michel G."/>
            <person name="Noel B."/>
            <person name="Valentin K."/>
            <person name="Elias M."/>
            <person name="Artiguenave F."/>
            <person name="Arun A."/>
            <person name="Aury J.M."/>
            <person name="Barbosa-Neto J.F."/>
            <person name="Bothwell J.H."/>
            <person name="Bouget F.Y."/>
            <person name="Brillet L."/>
            <person name="Cabello-Hurtado F."/>
            <person name="Capella-Gutierrez S."/>
            <person name="Charrier B."/>
            <person name="Cladiere L."/>
            <person name="Cock J.M."/>
            <person name="Coelho S.M."/>
            <person name="Colleoni C."/>
            <person name="Czjzek M."/>
            <person name="Da Silva C."/>
            <person name="Delage L."/>
            <person name="Denoeud F."/>
            <person name="Deschamps P."/>
            <person name="Dittami S.M."/>
            <person name="Gabaldon T."/>
            <person name="Gachon C.M."/>
            <person name="Groisillier A."/>
            <person name="Herve C."/>
            <person name="Jabbari K."/>
            <person name="Katinka M."/>
            <person name="Kloareg B."/>
            <person name="Kowalczyk N."/>
            <person name="Labadie K."/>
            <person name="Leblanc C."/>
            <person name="Lopez P.J."/>
            <person name="McLachlan D.H."/>
            <person name="Meslet-Cladiere L."/>
            <person name="Moustafa A."/>
            <person name="Nehr Z."/>
            <person name="Nyvall Collen P."/>
            <person name="Panaud O."/>
            <person name="Partensky F."/>
            <person name="Poulain J."/>
            <person name="Rensing S.A."/>
            <person name="Rousvoal S."/>
            <person name="Samson G."/>
            <person name="Symeonidi A."/>
            <person name="Weissenbach J."/>
            <person name="Zambounis A."/>
            <person name="Wincker P."/>
            <person name="Boyen C."/>
        </authorList>
    </citation>
    <scope>NUCLEOTIDE SEQUENCE [LARGE SCALE GENOMIC DNA]</scope>
    <source>
        <strain evidence="4">cv. Stackhouse</strain>
    </source>
</reference>
<feature type="region of interest" description="Disordered" evidence="1">
    <location>
        <begin position="72"/>
        <end position="100"/>
    </location>
</feature>
<sequence length="198" mass="21618">MFAGLALSSYLAFLVTFVSGVPLSTKSNYGVVRHNGSLDRLVFQCASSLQSSDLTKSESGVVFTGCSIPIRTRTGESAPTPEPVDSAPGDPPASTDDGAAALTSCSDKREVFLLDDLEHISMFREATAAEKGSQDIAHRATPGSMRFRSQSSMTRNFVLDEWIVHKKPSDCRQPFDFCRCVRVICPPNHYRCICELKC</sequence>
<dbReference type="Proteomes" id="UP000012073">
    <property type="component" value="Unassembled WGS sequence"/>
</dbReference>
<feature type="signal peptide" evidence="2">
    <location>
        <begin position="1"/>
        <end position="20"/>
    </location>
</feature>
<dbReference type="EMBL" id="HG001907">
    <property type="protein sequence ID" value="CDF38262.1"/>
    <property type="molecule type" value="Genomic_DNA"/>
</dbReference>
<feature type="chain" id="PRO_5004442859" evidence="2">
    <location>
        <begin position="21"/>
        <end position="198"/>
    </location>
</feature>
<dbReference type="KEGG" id="ccp:CHC_T00006101001"/>
<proteinExistence type="predicted"/>
<dbReference type="GeneID" id="17325865"/>